<dbReference type="GeneID" id="63698346"/>
<reference evidence="2" key="1">
    <citation type="journal article" date="2014" name="Nat. Commun.">
        <title>Genomic adaptations of the halophilic Dead Sea filamentous fungus Eurotium rubrum.</title>
        <authorList>
            <person name="Kis-Papo T."/>
            <person name="Weig A.R."/>
            <person name="Riley R."/>
            <person name="Persoh D."/>
            <person name="Salamov A."/>
            <person name="Sun H."/>
            <person name="Lipzen A."/>
            <person name="Wasser S.P."/>
            <person name="Rambold G."/>
            <person name="Grigoriev I.V."/>
            <person name="Nevo E."/>
        </authorList>
    </citation>
    <scope>NUCLEOTIDE SEQUENCE [LARGE SCALE GENOMIC DNA]</scope>
    <source>
        <strain evidence="2">CBS 135680</strain>
    </source>
</reference>
<gene>
    <name evidence="1" type="ORF">EURHEDRAFT_417523</name>
</gene>
<dbReference type="RefSeq" id="XP_040634064.1">
    <property type="nucleotide sequence ID" value="XM_040783222.1"/>
</dbReference>
<evidence type="ECO:0000313" key="1">
    <source>
        <dbReference type="EMBL" id="EYE90374.1"/>
    </source>
</evidence>
<dbReference type="AlphaFoldDB" id="A0A017S162"/>
<dbReference type="OrthoDB" id="2157530at2759"/>
<keyword evidence="2" id="KW-1185">Reference proteome</keyword>
<name>A0A017S162_ASPRC</name>
<accession>A0A017S162</accession>
<protein>
    <submittedName>
        <fullName evidence="1">Uncharacterized protein</fullName>
    </submittedName>
</protein>
<dbReference type="STRING" id="1388766.A0A017S162"/>
<dbReference type="InterPro" id="IPR052895">
    <property type="entry name" value="HetReg/Transcr_Mod"/>
</dbReference>
<dbReference type="Proteomes" id="UP000019804">
    <property type="component" value="Unassembled WGS sequence"/>
</dbReference>
<dbReference type="PANTHER" id="PTHR24148">
    <property type="entry name" value="ANKYRIN REPEAT DOMAIN-CONTAINING PROTEIN 39 HOMOLOG-RELATED"/>
    <property type="match status" value="1"/>
</dbReference>
<sequence>METAPPQSRRLETDLAAKKLDQMSSCPILLVKCGGRILDWNYIVRVSAFLALTPWAQCLNMGLHELGDRDYSNNALPLYLYSNSKMASLEEYCGLLYCLTKGRRFQCSDPKDKVYSLLGLLGNHTKGKPPLRPVYADRSVVGTYVFTASKILEDADNLLLLAHVGGQDFQIVEGLPSWVPDRSCMRGLDLGIVGVVSEQAELAANSASGSHSDQSSCRYDI</sequence>
<evidence type="ECO:0000313" key="2">
    <source>
        <dbReference type="Proteomes" id="UP000019804"/>
    </source>
</evidence>
<dbReference type="PANTHER" id="PTHR24148:SF73">
    <property type="entry name" value="HET DOMAIN PROTEIN (AFU_ORTHOLOGUE AFUA_8G01020)"/>
    <property type="match status" value="1"/>
</dbReference>
<organism evidence="1 2">
    <name type="scientific">Aspergillus ruber (strain CBS 135680)</name>
    <dbReference type="NCBI Taxonomy" id="1388766"/>
    <lineage>
        <taxon>Eukaryota</taxon>
        <taxon>Fungi</taxon>
        <taxon>Dikarya</taxon>
        <taxon>Ascomycota</taxon>
        <taxon>Pezizomycotina</taxon>
        <taxon>Eurotiomycetes</taxon>
        <taxon>Eurotiomycetidae</taxon>
        <taxon>Eurotiales</taxon>
        <taxon>Aspergillaceae</taxon>
        <taxon>Aspergillus</taxon>
        <taxon>Aspergillus subgen. Aspergillus</taxon>
    </lineage>
</organism>
<proteinExistence type="predicted"/>
<dbReference type="EMBL" id="KK088461">
    <property type="protein sequence ID" value="EYE90374.1"/>
    <property type="molecule type" value="Genomic_DNA"/>
</dbReference>
<dbReference type="HOGENOM" id="CLU_1250422_0_0_1"/>